<name>A0A644XXF3_9ZZZZ</name>
<gene>
    <name evidence="1" type="ORF">SDC9_65147</name>
</gene>
<proteinExistence type="predicted"/>
<comment type="caution">
    <text evidence="1">The sequence shown here is derived from an EMBL/GenBank/DDBJ whole genome shotgun (WGS) entry which is preliminary data.</text>
</comment>
<reference evidence="1" key="1">
    <citation type="submission" date="2019-08" db="EMBL/GenBank/DDBJ databases">
        <authorList>
            <person name="Kucharzyk K."/>
            <person name="Murdoch R.W."/>
            <person name="Higgins S."/>
            <person name="Loffler F."/>
        </authorList>
    </citation>
    <scope>NUCLEOTIDE SEQUENCE</scope>
</reference>
<accession>A0A644XXF3</accession>
<evidence type="ECO:0000313" key="1">
    <source>
        <dbReference type="EMBL" id="MPM18734.1"/>
    </source>
</evidence>
<protein>
    <submittedName>
        <fullName evidence="1">Uncharacterized protein</fullName>
    </submittedName>
</protein>
<dbReference type="AlphaFoldDB" id="A0A644XXF3"/>
<sequence>MVRMGRLQYQRNRFVRDIRYKAAFHQLRGPHGVVEGKNIGIGRNIIDLTDIRVFINNVHPASILSLGGLAGILECVAGFYGAVQICPTVVGQLLPLIAGSLVIGFRHGDGDGAAGVGVDKQRIVGFRGDYRAGFVIVSICNGRGDAAQRNGRITFVRFGACSQDAALDAHFGHRRPDYLDLVAIFGVISQAVV</sequence>
<dbReference type="EMBL" id="VSSQ01003039">
    <property type="protein sequence ID" value="MPM18734.1"/>
    <property type="molecule type" value="Genomic_DNA"/>
</dbReference>
<organism evidence="1">
    <name type="scientific">bioreactor metagenome</name>
    <dbReference type="NCBI Taxonomy" id="1076179"/>
    <lineage>
        <taxon>unclassified sequences</taxon>
        <taxon>metagenomes</taxon>
        <taxon>ecological metagenomes</taxon>
    </lineage>
</organism>